<feature type="region of interest" description="Disordered" evidence="1">
    <location>
        <begin position="634"/>
        <end position="658"/>
    </location>
</feature>
<evidence type="ECO:0000259" key="2">
    <source>
        <dbReference type="SMART" id="SM01017"/>
    </source>
</evidence>
<dbReference type="GO" id="GO:0005829">
    <property type="term" value="C:cytosol"/>
    <property type="evidence" value="ECO:0007669"/>
    <property type="project" value="TreeGrafter"/>
</dbReference>
<name>A0AAV5RQU6_MAUHU</name>
<dbReference type="GO" id="GO:0005886">
    <property type="term" value="C:plasma membrane"/>
    <property type="evidence" value="ECO:0007669"/>
    <property type="project" value="TreeGrafter"/>
</dbReference>
<reference evidence="3 4" key="1">
    <citation type="journal article" date="2023" name="Elife">
        <title>Identification of key yeast species and microbe-microbe interactions impacting larval growth of Drosophila in the wild.</title>
        <authorList>
            <person name="Mure A."/>
            <person name="Sugiura Y."/>
            <person name="Maeda R."/>
            <person name="Honda K."/>
            <person name="Sakurai N."/>
            <person name="Takahashi Y."/>
            <person name="Watada M."/>
            <person name="Katoh T."/>
            <person name="Gotoh A."/>
            <person name="Gotoh Y."/>
            <person name="Taniguchi I."/>
            <person name="Nakamura K."/>
            <person name="Hayashi T."/>
            <person name="Katayama T."/>
            <person name="Uemura T."/>
            <person name="Hattori Y."/>
        </authorList>
    </citation>
    <scope>NUCLEOTIDE SEQUENCE [LARGE SCALE GENOMIC DNA]</scope>
    <source>
        <strain evidence="3 4">KH-74</strain>
    </source>
</reference>
<dbReference type="PANTHER" id="PTHR11188">
    <property type="entry name" value="ARRESTIN DOMAIN CONTAINING PROTEIN"/>
    <property type="match status" value="1"/>
</dbReference>
<dbReference type="SMART" id="SM01017">
    <property type="entry name" value="Arrestin_C"/>
    <property type="match status" value="1"/>
</dbReference>
<organism evidence="3 4">
    <name type="scientific">Maudiozyma humilis</name>
    <name type="common">Sour dough yeast</name>
    <name type="synonym">Kazachstania humilis</name>
    <dbReference type="NCBI Taxonomy" id="51915"/>
    <lineage>
        <taxon>Eukaryota</taxon>
        <taxon>Fungi</taxon>
        <taxon>Dikarya</taxon>
        <taxon>Ascomycota</taxon>
        <taxon>Saccharomycotina</taxon>
        <taxon>Saccharomycetes</taxon>
        <taxon>Saccharomycetales</taxon>
        <taxon>Saccharomycetaceae</taxon>
        <taxon>Maudiozyma</taxon>
    </lineage>
</organism>
<comment type="caution">
    <text evidence="3">The sequence shown here is derived from an EMBL/GenBank/DDBJ whole genome shotgun (WGS) entry which is preliminary data.</text>
</comment>
<protein>
    <submittedName>
        <fullName evidence="3">Art5 protein</fullName>
    </submittedName>
</protein>
<evidence type="ECO:0000313" key="4">
    <source>
        <dbReference type="Proteomes" id="UP001377567"/>
    </source>
</evidence>
<dbReference type="GO" id="GO:0030674">
    <property type="term" value="F:protein-macromolecule adaptor activity"/>
    <property type="evidence" value="ECO:0007669"/>
    <property type="project" value="TreeGrafter"/>
</dbReference>
<feature type="compositionally biased region" description="Basic and acidic residues" evidence="1">
    <location>
        <begin position="19"/>
        <end position="28"/>
    </location>
</feature>
<proteinExistence type="predicted"/>
<dbReference type="AlphaFoldDB" id="A0AAV5RQU6"/>
<sequence>MQLFSLGSKKKASPKKTNKRTDIADGHRSTPLSTTKNSTVNSDKKEDPPTLSYYDIRLDSLYKDIIVIQGTPLESAPVSLSGTVLFSLNEDVSVKRIRLRLTGNFKLEFLQMSKSKTAGGMASIVKEQQTLIECHWDNILISPTGIITTNNISSFNKTGESPGHGNEDSRANNNSMDVPNRENTSTPTKKSNLKFRIKPKPTKNPVALELPEGGFSGTPFPDIDPQMKHTFLLRKGNYELPFRIMLPSDIPETVEGLQSSSILYTMECTIDRRRKKNNIMLMNETDKKNLNAILATSGNIISSSYEAGMFNQSLNIGNKLFTKYKYIRVLRTLSADNLAMQEEMSVGNTLLEKLQYEIKIPSRAIPIGGRTPIQIKLFPFQKNYKLCKISLSLIQVYSMKDSEGQVYEDEVVVNRQSMTEFGDLTEAGTNILIDKFELYSSIQLPDDLKRVTQDCDIKNDLIHVHHKLTFQIVLKRAERNLEIKASIPVLLFISPQVPMKGRLVLFDQMTGKIHFRTGKLVPLFASVGGLTPGAVAAAAMNASLSYEGNGEAAGISASAATNQWRGDPITGPQAPPPNYQERTSDQLIQHLEQLELTAPSSAIEVPPPATSIIPSAVAANTNISTETTTEPAVADAPYAQPPPLWGNVDIIPEYTETP</sequence>
<feature type="compositionally biased region" description="Polar residues" evidence="1">
    <location>
        <begin position="30"/>
        <end position="41"/>
    </location>
</feature>
<dbReference type="InterPro" id="IPR011022">
    <property type="entry name" value="Arrestin_C-like"/>
</dbReference>
<dbReference type="EMBL" id="BTGD01000001">
    <property type="protein sequence ID" value="GMM53805.1"/>
    <property type="molecule type" value="Genomic_DNA"/>
</dbReference>
<evidence type="ECO:0000256" key="1">
    <source>
        <dbReference type="SAM" id="MobiDB-lite"/>
    </source>
</evidence>
<feature type="region of interest" description="Disordered" evidence="1">
    <location>
        <begin position="153"/>
        <end position="198"/>
    </location>
</feature>
<dbReference type="InterPro" id="IPR014752">
    <property type="entry name" value="Arrestin-like_C"/>
</dbReference>
<feature type="region of interest" description="Disordered" evidence="1">
    <location>
        <begin position="1"/>
        <end position="47"/>
    </location>
</feature>
<dbReference type="GO" id="GO:0070086">
    <property type="term" value="P:ubiquitin-dependent endocytosis"/>
    <property type="evidence" value="ECO:0007669"/>
    <property type="project" value="TreeGrafter"/>
</dbReference>
<dbReference type="PANTHER" id="PTHR11188:SF62">
    <property type="entry name" value="ARRESTIN-RELATED TRAFFICKING ADAPTER 5"/>
    <property type="match status" value="1"/>
</dbReference>
<feature type="domain" description="Arrestin C-terminal-like" evidence="2">
    <location>
        <begin position="350"/>
        <end position="496"/>
    </location>
</feature>
<dbReference type="InterPro" id="IPR050357">
    <property type="entry name" value="Arrestin_domain-protein"/>
</dbReference>
<dbReference type="Proteomes" id="UP001377567">
    <property type="component" value="Unassembled WGS sequence"/>
</dbReference>
<gene>
    <name evidence="3" type="ORF">DAKH74_004210</name>
</gene>
<accession>A0AAV5RQU6</accession>
<feature type="compositionally biased region" description="Basic residues" evidence="1">
    <location>
        <begin position="8"/>
        <end position="18"/>
    </location>
</feature>
<feature type="compositionally biased region" description="Polar residues" evidence="1">
    <location>
        <begin position="171"/>
        <end position="190"/>
    </location>
</feature>
<dbReference type="Pfam" id="PF02752">
    <property type="entry name" value="Arrestin_C"/>
    <property type="match status" value="1"/>
</dbReference>
<dbReference type="Gene3D" id="2.60.40.640">
    <property type="match status" value="1"/>
</dbReference>
<keyword evidence="4" id="KW-1185">Reference proteome</keyword>
<evidence type="ECO:0000313" key="3">
    <source>
        <dbReference type="EMBL" id="GMM53805.1"/>
    </source>
</evidence>
<dbReference type="GO" id="GO:0031625">
    <property type="term" value="F:ubiquitin protein ligase binding"/>
    <property type="evidence" value="ECO:0007669"/>
    <property type="project" value="TreeGrafter"/>
</dbReference>